<evidence type="ECO:0000256" key="1">
    <source>
        <dbReference type="ARBA" id="ARBA00007465"/>
    </source>
</evidence>
<dbReference type="PROSITE" id="PS50889">
    <property type="entry name" value="S4"/>
    <property type="match status" value="1"/>
</dbReference>
<evidence type="ECO:0000256" key="6">
    <source>
        <dbReference type="ARBA" id="ARBA00035254"/>
    </source>
</evidence>
<dbReference type="GO" id="GO:0005840">
    <property type="term" value="C:ribosome"/>
    <property type="evidence" value="ECO:0007669"/>
    <property type="project" value="UniProtKB-KW"/>
</dbReference>
<comment type="function">
    <text evidence="7">One of the primary rRNA binding proteins, it binds directly to 16S rRNA where it nucleates assembly of the body of the 30S subunit.</text>
</comment>
<comment type="similarity">
    <text evidence="1 7 8">Belongs to the universal ribosomal protein uS4 family.</text>
</comment>
<dbReference type="PANTHER" id="PTHR11831:SF4">
    <property type="entry name" value="SMALL RIBOSOMAL SUBUNIT PROTEIN US4M"/>
    <property type="match status" value="1"/>
</dbReference>
<dbReference type="NCBIfam" id="TIGR01017">
    <property type="entry name" value="rpsD_bact"/>
    <property type="match status" value="1"/>
</dbReference>
<evidence type="ECO:0000313" key="11">
    <source>
        <dbReference type="EMBL" id="MBS7526346.1"/>
    </source>
</evidence>
<dbReference type="HAMAP" id="MF_01306_B">
    <property type="entry name" value="Ribosomal_uS4_B"/>
    <property type="match status" value="1"/>
</dbReference>
<dbReference type="SMART" id="SM01390">
    <property type="entry name" value="Ribosomal_S4"/>
    <property type="match status" value="1"/>
</dbReference>
<keyword evidence="3 7" id="KW-0694">RNA-binding</keyword>
<dbReference type="PROSITE" id="PS00632">
    <property type="entry name" value="RIBOSOMAL_S4"/>
    <property type="match status" value="1"/>
</dbReference>
<evidence type="ECO:0000256" key="5">
    <source>
        <dbReference type="ARBA" id="ARBA00023274"/>
    </source>
</evidence>
<evidence type="ECO:0000256" key="7">
    <source>
        <dbReference type="HAMAP-Rule" id="MF_01306"/>
    </source>
</evidence>
<accession>A0ABS5PMS7</accession>
<keyword evidence="2 7" id="KW-0699">rRNA-binding</keyword>
<dbReference type="InterPro" id="IPR036986">
    <property type="entry name" value="S4_RNA-bd_sf"/>
</dbReference>
<dbReference type="InterPro" id="IPR005709">
    <property type="entry name" value="Ribosomal_uS4_bac-type"/>
</dbReference>
<feature type="domain" description="Small ribosomal subunit protein uS4 N-terminal" evidence="10">
    <location>
        <begin position="3"/>
        <end position="87"/>
    </location>
</feature>
<evidence type="ECO:0000313" key="12">
    <source>
        <dbReference type="Proteomes" id="UP000746471"/>
    </source>
</evidence>
<evidence type="ECO:0000259" key="10">
    <source>
        <dbReference type="SMART" id="SM01390"/>
    </source>
</evidence>
<dbReference type="CDD" id="cd00165">
    <property type="entry name" value="S4"/>
    <property type="match status" value="1"/>
</dbReference>
<dbReference type="InterPro" id="IPR001912">
    <property type="entry name" value="Ribosomal_uS4_N"/>
</dbReference>
<reference evidence="11 12" key="1">
    <citation type="submission" date="2021-05" db="EMBL/GenBank/DDBJ databases">
        <title>Fusibacter ferrireducens sp. nov., an anaerobic, sulfur- and Fe-reducing bacterium isolated from the mangrove sediment.</title>
        <authorList>
            <person name="Qiu D."/>
        </authorList>
    </citation>
    <scope>NUCLEOTIDE SEQUENCE [LARGE SCALE GENOMIC DNA]</scope>
    <source>
        <strain evidence="11 12">DSM 12116</strain>
    </source>
</reference>
<dbReference type="InterPro" id="IPR002942">
    <property type="entry name" value="S4_RNA-bd"/>
</dbReference>
<comment type="subunit">
    <text evidence="7">Part of the 30S ribosomal subunit. Contacts protein S5. The interaction surface between S4 and S5 is involved in control of translational fidelity.</text>
</comment>
<evidence type="ECO:0000259" key="9">
    <source>
        <dbReference type="SMART" id="SM00363"/>
    </source>
</evidence>
<organism evidence="11 12">
    <name type="scientific">Fusibacter paucivorans</name>
    <dbReference type="NCBI Taxonomy" id="76009"/>
    <lineage>
        <taxon>Bacteria</taxon>
        <taxon>Bacillati</taxon>
        <taxon>Bacillota</taxon>
        <taxon>Clostridia</taxon>
        <taxon>Eubacteriales</taxon>
        <taxon>Eubacteriales Family XII. Incertae Sedis</taxon>
        <taxon>Fusibacter</taxon>
    </lineage>
</organism>
<dbReference type="InterPro" id="IPR022801">
    <property type="entry name" value="Ribosomal_uS4"/>
</dbReference>
<dbReference type="Pfam" id="PF01479">
    <property type="entry name" value="S4"/>
    <property type="match status" value="1"/>
</dbReference>
<dbReference type="NCBIfam" id="NF003717">
    <property type="entry name" value="PRK05327.1"/>
    <property type="match status" value="1"/>
</dbReference>
<keyword evidence="5 7" id="KW-0687">Ribonucleoprotein</keyword>
<dbReference type="RefSeq" id="WP_213236178.1">
    <property type="nucleotide sequence ID" value="NZ_JAHBCL010000009.1"/>
</dbReference>
<dbReference type="InterPro" id="IPR018079">
    <property type="entry name" value="Ribosomal_uS4_CS"/>
</dbReference>
<evidence type="ECO:0000256" key="3">
    <source>
        <dbReference type="ARBA" id="ARBA00022884"/>
    </source>
</evidence>
<dbReference type="SUPFAM" id="SSF55174">
    <property type="entry name" value="Alpha-L RNA-binding motif"/>
    <property type="match status" value="1"/>
</dbReference>
<dbReference type="Pfam" id="PF00163">
    <property type="entry name" value="Ribosomal_S4"/>
    <property type="match status" value="1"/>
</dbReference>
<sequence>MARMRGPRFKKCRRLNLNVCGHPKAMKRSGNGQARDAKKLSPYGEQLLEKQRLRSYYEVMEKQFRRYVKAAKRSPALTGEKLIRDLECRLDNLVYRMNFASSIRQARQMVVHGHIQVNGRKVNIPSYAVAVGDFISLKPSARNVSLFKENVTNRMRYALPYIHYDPANFTATLHRDPNRDEIPIQINDHLVVEYYATMISA</sequence>
<evidence type="ECO:0000256" key="8">
    <source>
        <dbReference type="RuleBase" id="RU003699"/>
    </source>
</evidence>
<feature type="domain" description="RNA-binding S4" evidence="9">
    <location>
        <begin position="88"/>
        <end position="152"/>
    </location>
</feature>
<proteinExistence type="inferred from homology"/>
<keyword evidence="4 7" id="KW-0689">Ribosomal protein</keyword>
<dbReference type="PANTHER" id="PTHR11831">
    <property type="entry name" value="30S 40S RIBOSOMAL PROTEIN"/>
    <property type="match status" value="1"/>
</dbReference>
<name>A0ABS5PMS7_9FIRM</name>
<protein>
    <recommendedName>
        <fullName evidence="6 7">Small ribosomal subunit protein uS4</fullName>
    </recommendedName>
</protein>
<evidence type="ECO:0000256" key="2">
    <source>
        <dbReference type="ARBA" id="ARBA00022730"/>
    </source>
</evidence>
<keyword evidence="12" id="KW-1185">Reference proteome</keyword>
<comment type="function">
    <text evidence="7">With S5 and S12 plays an important role in translational accuracy.</text>
</comment>
<dbReference type="EMBL" id="JAHBCL010000009">
    <property type="protein sequence ID" value="MBS7526346.1"/>
    <property type="molecule type" value="Genomic_DNA"/>
</dbReference>
<gene>
    <name evidence="7 11" type="primary">rpsD</name>
    <name evidence="11" type="ORF">KHM83_06630</name>
</gene>
<dbReference type="Gene3D" id="3.10.290.10">
    <property type="entry name" value="RNA-binding S4 domain"/>
    <property type="match status" value="1"/>
</dbReference>
<comment type="caution">
    <text evidence="11">The sequence shown here is derived from an EMBL/GenBank/DDBJ whole genome shotgun (WGS) entry which is preliminary data.</text>
</comment>
<dbReference type="SMART" id="SM00363">
    <property type="entry name" value="S4"/>
    <property type="match status" value="1"/>
</dbReference>
<dbReference type="Gene3D" id="1.10.1050.10">
    <property type="entry name" value="Ribosomal Protein S4 Delta 41, Chain A, domain 1"/>
    <property type="match status" value="1"/>
</dbReference>
<dbReference type="Proteomes" id="UP000746471">
    <property type="component" value="Unassembled WGS sequence"/>
</dbReference>
<evidence type="ECO:0000256" key="4">
    <source>
        <dbReference type="ARBA" id="ARBA00022980"/>
    </source>
</evidence>